<accession>A0ABN8ANA4</accession>
<keyword evidence="2" id="KW-1185">Reference proteome</keyword>
<reference evidence="1 2" key="1">
    <citation type="submission" date="2021-10" db="EMBL/GenBank/DDBJ databases">
        <authorList>
            <person name="Koch H."/>
        </authorList>
    </citation>
    <scope>NUCLEOTIDE SEQUENCE [LARGE SCALE GENOMIC DNA]</scope>
    <source>
        <strain evidence="1">6680</strain>
    </source>
</reference>
<proteinExistence type="predicted"/>
<organism evidence="1 2">
    <name type="scientific">Candidatus Nitrotoga arctica</name>
    <dbReference type="NCBI Taxonomy" id="453162"/>
    <lineage>
        <taxon>Bacteria</taxon>
        <taxon>Pseudomonadati</taxon>
        <taxon>Pseudomonadota</taxon>
        <taxon>Betaproteobacteria</taxon>
        <taxon>Nitrosomonadales</taxon>
        <taxon>Gallionellaceae</taxon>
        <taxon>Candidatus Nitrotoga</taxon>
    </lineage>
</organism>
<sequence>MVYRGADSIPYYCMWLGITGQARTTVQVVVKDISKNPIFGVATLRLAYLSALVTMWRYFKKVSLTYQSQAALKFLLVPCLAWKLEFLEAPLTAYSKECIL</sequence>
<evidence type="ECO:0000313" key="1">
    <source>
        <dbReference type="EMBL" id="CAG9932148.1"/>
    </source>
</evidence>
<protein>
    <submittedName>
        <fullName evidence="1">Uncharacterized protein</fullName>
    </submittedName>
</protein>
<dbReference type="EMBL" id="OU912926">
    <property type="protein sequence ID" value="CAG9932148.1"/>
    <property type="molecule type" value="Genomic_DNA"/>
</dbReference>
<dbReference type="Proteomes" id="UP000839052">
    <property type="component" value="Chromosome"/>
</dbReference>
<evidence type="ECO:0000313" key="2">
    <source>
        <dbReference type="Proteomes" id="UP000839052"/>
    </source>
</evidence>
<gene>
    <name evidence="1" type="ORF">NTG6680_0895</name>
</gene>
<name>A0ABN8ANA4_9PROT</name>